<evidence type="ECO:0000256" key="1">
    <source>
        <dbReference type="SAM" id="MobiDB-lite"/>
    </source>
</evidence>
<dbReference type="Proteomes" id="UP000054495">
    <property type="component" value="Unassembled WGS sequence"/>
</dbReference>
<organism evidence="2 3">
    <name type="scientific">Ancylostoma ceylanicum</name>
    <dbReference type="NCBI Taxonomy" id="53326"/>
    <lineage>
        <taxon>Eukaryota</taxon>
        <taxon>Metazoa</taxon>
        <taxon>Ecdysozoa</taxon>
        <taxon>Nematoda</taxon>
        <taxon>Chromadorea</taxon>
        <taxon>Rhabditida</taxon>
        <taxon>Rhabditina</taxon>
        <taxon>Rhabditomorpha</taxon>
        <taxon>Strongyloidea</taxon>
        <taxon>Ancylostomatidae</taxon>
        <taxon>Ancylostomatinae</taxon>
        <taxon>Ancylostoma</taxon>
    </lineage>
</organism>
<name>A0A0D6L9F4_9BILA</name>
<feature type="compositionally biased region" description="Polar residues" evidence="1">
    <location>
        <begin position="100"/>
        <end position="110"/>
    </location>
</feature>
<dbReference type="EMBL" id="KE126272">
    <property type="protein sequence ID" value="EPB66291.1"/>
    <property type="molecule type" value="Genomic_DNA"/>
</dbReference>
<feature type="compositionally biased region" description="Polar residues" evidence="1">
    <location>
        <begin position="68"/>
        <end position="77"/>
    </location>
</feature>
<feature type="compositionally biased region" description="Low complexity" evidence="1">
    <location>
        <begin position="49"/>
        <end position="63"/>
    </location>
</feature>
<keyword evidence="3" id="KW-1185">Reference proteome</keyword>
<gene>
    <name evidence="2" type="ORF">ANCCEY_14618</name>
</gene>
<accession>A0A0D6L9F4</accession>
<evidence type="ECO:0000313" key="3">
    <source>
        <dbReference type="Proteomes" id="UP000054495"/>
    </source>
</evidence>
<feature type="region of interest" description="Disordered" evidence="1">
    <location>
        <begin position="28"/>
        <end position="151"/>
    </location>
</feature>
<evidence type="ECO:0000313" key="2">
    <source>
        <dbReference type="EMBL" id="EPB66291.1"/>
    </source>
</evidence>
<feature type="compositionally biased region" description="Polar residues" evidence="1">
    <location>
        <begin position="124"/>
        <end position="147"/>
    </location>
</feature>
<dbReference type="AlphaFoldDB" id="A0A0D6L9F4"/>
<protein>
    <submittedName>
        <fullName evidence="2">Uncharacterized protein</fullName>
    </submittedName>
</protein>
<sequence>MHAPTSTTPALRTPVVSPIAVPSSAQAYLPTDTDFHDSPFMVEARKKVPAPSSPSDQSQSSPPFGGETVSSPAQQLTPARKPAVVSGRTFPLKSLALQRKASSPTGTSGLTLGEPQSAAGTAEEQPNSPSVAGPTSSASAPLTSVSGPSSLPTSTSKISSLLAFVEPRPFSCLWWEAGLASTSKISSCSLGAGQDERWLRKVIRVRSPSPRFPQSGGLPSAAPSFTGAASEPQRVPERPKNFSGASSGSASLCIRLRLDALEHGLYHIVQVV</sequence>
<proteinExistence type="predicted"/>
<feature type="region of interest" description="Disordered" evidence="1">
    <location>
        <begin position="209"/>
        <end position="247"/>
    </location>
</feature>
<reference evidence="2 3" key="1">
    <citation type="submission" date="2013-05" db="EMBL/GenBank/DDBJ databases">
        <title>Draft genome of the parasitic nematode Anyclostoma ceylanicum.</title>
        <authorList>
            <person name="Mitreva M."/>
        </authorList>
    </citation>
    <scope>NUCLEOTIDE SEQUENCE [LARGE SCALE GENOMIC DNA]</scope>
</reference>